<proteinExistence type="predicted"/>
<dbReference type="InterPro" id="IPR040442">
    <property type="entry name" value="Pyrv_kinase-like_dom_sf"/>
</dbReference>
<evidence type="ECO:0008006" key="2">
    <source>
        <dbReference type="Google" id="ProtNLM"/>
    </source>
</evidence>
<dbReference type="GO" id="GO:0003824">
    <property type="term" value="F:catalytic activity"/>
    <property type="evidence" value="ECO:0007669"/>
    <property type="project" value="InterPro"/>
</dbReference>
<sequence length="190" mass="22016">MILISQNLVNYDIPIPKNAVFRINLAWVNSIDQLKELLTLHKKHDIFLDLPTNRTKPPNNRYSLSDISSTLEEFPNVKYLAVSNVNSKDDLDIYIENIPKHVSIVPKIESHIGVENIEGIINVLNYEKKIVMLDHEDLYNNLIKSNIPTEKFSHYINKLIDFCKTNDVLLLRTIGIIFTNENKNVSDYIR</sequence>
<dbReference type="InterPro" id="IPR015813">
    <property type="entry name" value="Pyrv/PenolPyrv_kinase-like_dom"/>
</dbReference>
<name>A0A382DZA9_9ZZZZ</name>
<dbReference type="AlphaFoldDB" id="A0A382DZA9"/>
<gene>
    <name evidence="1" type="ORF">METZ01_LOCUS196582</name>
</gene>
<organism evidence="1">
    <name type="scientific">marine metagenome</name>
    <dbReference type="NCBI Taxonomy" id="408172"/>
    <lineage>
        <taxon>unclassified sequences</taxon>
        <taxon>metagenomes</taxon>
        <taxon>ecological metagenomes</taxon>
    </lineage>
</organism>
<protein>
    <recommendedName>
        <fullName evidence="2">Pyruvate kinase barrel domain-containing protein</fullName>
    </recommendedName>
</protein>
<reference evidence="1" key="1">
    <citation type="submission" date="2018-05" db="EMBL/GenBank/DDBJ databases">
        <authorList>
            <person name="Lanie J.A."/>
            <person name="Ng W.-L."/>
            <person name="Kazmierczak K.M."/>
            <person name="Andrzejewski T.M."/>
            <person name="Davidsen T.M."/>
            <person name="Wayne K.J."/>
            <person name="Tettelin H."/>
            <person name="Glass J.I."/>
            <person name="Rusch D."/>
            <person name="Podicherti R."/>
            <person name="Tsui H.-C.T."/>
            <person name="Winkler M.E."/>
        </authorList>
    </citation>
    <scope>NUCLEOTIDE SEQUENCE</scope>
</reference>
<dbReference type="Gene3D" id="3.20.20.60">
    <property type="entry name" value="Phosphoenolpyruvate-binding domains"/>
    <property type="match status" value="1"/>
</dbReference>
<dbReference type="SUPFAM" id="SSF51621">
    <property type="entry name" value="Phosphoenolpyruvate/pyruvate domain"/>
    <property type="match status" value="1"/>
</dbReference>
<evidence type="ECO:0000313" key="1">
    <source>
        <dbReference type="EMBL" id="SVB43728.1"/>
    </source>
</evidence>
<accession>A0A382DZA9</accession>
<dbReference type="EMBL" id="UINC01041868">
    <property type="protein sequence ID" value="SVB43728.1"/>
    <property type="molecule type" value="Genomic_DNA"/>
</dbReference>